<dbReference type="SUPFAM" id="SSF75005">
    <property type="entry name" value="Arabinanase/levansucrase/invertase"/>
    <property type="match status" value="1"/>
</dbReference>
<keyword evidence="4 8" id="KW-0326">Glycosidase</keyword>
<proteinExistence type="inferred from homology"/>
<dbReference type="AlphaFoldDB" id="A0A3M7G1Z0"/>
<dbReference type="Proteomes" id="UP000268823">
    <property type="component" value="Unassembled WGS sequence"/>
</dbReference>
<reference evidence="10 11" key="1">
    <citation type="journal article" date="2018" name="BMC Genomics">
        <title>Genomic evidence for intraspecific hybridization in a clonal and extremely halotolerant yeast.</title>
        <authorList>
            <person name="Gostincar C."/>
            <person name="Stajich J.E."/>
            <person name="Zupancic J."/>
            <person name="Zalar P."/>
            <person name="Gunde-Cimerman N."/>
        </authorList>
    </citation>
    <scope>NUCLEOTIDE SEQUENCE [LARGE SCALE GENOMIC DNA]</scope>
    <source>
        <strain evidence="10 11">EXF-2788</strain>
    </source>
</reference>
<dbReference type="PANTHER" id="PTHR43301:SF3">
    <property type="entry name" value="ARABINAN ENDO-1,5-ALPHA-L-ARABINOSIDASE A-RELATED"/>
    <property type="match status" value="1"/>
</dbReference>
<dbReference type="GO" id="GO:0004553">
    <property type="term" value="F:hydrolase activity, hydrolyzing O-glycosyl compounds"/>
    <property type="evidence" value="ECO:0007669"/>
    <property type="project" value="InterPro"/>
</dbReference>
<feature type="active site" description="Proton acceptor" evidence="6">
    <location>
        <position position="82"/>
    </location>
</feature>
<dbReference type="Gene3D" id="2.115.10.20">
    <property type="entry name" value="Glycosyl hydrolase domain, family 43"/>
    <property type="match status" value="1"/>
</dbReference>
<dbReference type="InterPro" id="IPR050727">
    <property type="entry name" value="GH43_arabinanases"/>
</dbReference>
<evidence type="ECO:0000256" key="1">
    <source>
        <dbReference type="ARBA" id="ARBA00004834"/>
    </source>
</evidence>
<dbReference type="CDD" id="cd18831">
    <property type="entry name" value="GH43_AnAbnA-like"/>
    <property type="match status" value="1"/>
</dbReference>
<protein>
    <recommendedName>
        <fullName evidence="5">Endo-1,5-alpha-L-arabinanase A</fullName>
    </recommendedName>
</protein>
<comment type="caution">
    <text evidence="10">The sequence shown here is derived from an EMBL/GenBank/DDBJ whole genome shotgun (WGS) entry which is preliminary data.</text>
</comment>
<feature type="signal peptide" evidence="9">
    <location>
        <begin position="1"/>
        <end position="24"/>
    </location>
</feature>
<keyword evidence="9" id="KW-0732">Signal</keyword>
<evidence type="ECO:0000313" key="11">
    <source>
        <dbReference type="Proteomes" id="UP000268823"/>
    </source>
</evidence>
<keyword evidence="3 8" id="KW-0378">Hydrolase</keyword>
<evidence type="ECO:0000256" key="5">
    <source>
        <dbReference type="ARBA" id="ARBA00042202"/>
    </source>
</evidence>
<evidence type="ECO:0000256" key="4">
    <source>
        <dbReference type="ARBA" id="ARBA00023295"/>
    </source>
</evidence>
<comment type="pathway">
    <text evidence="1">Glycan metabolism; L-arabinan degradation.</text>
</comment>
<feature type="chain" id="PRO_5018332606" description="Endo-1,5-alpha-L-arabinanase A" evidence="9">
    <location>
        <begin position="25"/>
        <end position="404"/>
    </location>
</feature>
<organism evidence="10 11">
    <name type="scientific">Hortaea werneckii</name>
    <name type="common">Black yeast</name>
    <name type="synonym">Cladosporium werneckii</name>
    <dbReference type="NCBI Taxonomy" id="91943"/>
    <lineage>
        <taxon>Eukaryota</taxon>
        <taxon>Fungi</taxon>
        <taxon>Dikarya</taxon>
        <taxon>Ascomycota</taxon>
        <taxon>Pezizomycotina</taxon>
        <taxon>Dothideomycetes</taxon>
        <taxon>Dothideomycetidae</taxon>
        <taxon>Mycosphaerellales</taxon>
        <taxon>Teratosphaeriaceae</taxon>
        <taxon>Hortaea</taxon>
    </lineage>
</organism>
<gene>
    <name evidence="10" type="ORF">D0861_00904</name>
</gene>
<dbReference type="InterPro" id="IPR006710">
    <property type="entry name" value="Glyco_hydro_43"/>
</dbReference>
<comment type="similarity">
    <text evidence="2 8">Belongs to the glycosyl hydrolase 43 family.</text>
</comment>
<feature type="active site" description="Proton donor" evidence="6">
    <location>
        <position position="258"/>
    </location>
</feature>
<accession>A0A3M7G1Z0</accession>
<evidence type="ECO:0000313" key="10">
    <source>
        <dbReference type="EMBL" id="RMY95110.1"/>
    </source>
</evidence>
<evidence type="ECO:0000256" key="9">
    <source>
        <dbReference type="SAM" id="SignalP"/>
    </source>
</evidence>
<dbReference type="OrthoDB" id="195678at2759"/>
<dbReference type="EMBL" id="QWIR01000008">
    <property type="protein sequence ID" value="RMY95110.1"/>
    <property type="molecule type" value="Genomic_DNA"/>
</dbReference>
<dbReference type="Pfam" id="PF04616">
    <property type="entry name" value="Glyco_hydro_43"/>
    <property type="match status" value="1"/>
</dbReference>
<dbReference type="InterPro" id="IPR023296">
    <property type="entry name" value="Glyco_hydro_beta-prop_sf"/>
</dbReference>
<evidence type="ECO:0000256" key="3">
    <source>
        <dbReference type="ARBA" id="ARBA00022801"/>
    </source>
</evidence>
<dbReference type="GO" id="GO:0005975">
    <property type="term" value="P:carbohydrate metabolic process"/>
    <property type="evidence" value="ECO:0007669"/>
    <property type="project" value="InterPro"/>
</dbReference>
<dbReference type="VEuPathDB" id="FungiDB:BTJ68_10543"/>
<evidence type="ECO:0000256" key="7">
    <source>
        <dbReference type="PIRSR" id="PIRSR606710-2"/>
    </source>
</evidence>
<feature type="site" description="Important for catalytic activity, responsible for pKa modulation of the active site Glu and correct orientation of both the proton donor and substrate" evidence="7">
    <location>
        <position position="204"/>
    </location>
</feature>
<dbReference type="PANTHER" id="PTHR43301">
    <property type="entry name" value="ARABINAN ENDO-1,5-ALPHA-L-ARABINOSIDASE"/>
    <property type="match status" value="1"/>
</dbReference>
<evidence type="ECO:0000256" key="8">
    <source>
        <dbReference type="RuleBase" id="RU361187"/>
    </source>
</evidence>
<sequence>MPSFNGRTALALVSLGTFGSTVLSAPSGDWKGHGGWHGHNDPFSNASWPPPRRVYGENDTANVDSATEGWGGIQFPNASLHDPSIILGPDGHYYSFSTHGLTVISRASKKGSIDGYWEIIGSVLDAGSSVIDNSGSTDPWAPDVHKVGDTYYDYYSVSQFGSQISAIGLATSKTLMPGSWTDHGEVFSSDPNATFPLNVTNAIDANFFIDPKTKTPYINYGSFWSNIYQFELTNDLKDIKQDTAVQLSLDPVAPQPEEGAYMNYHDGWYYLWYSHGTCCGYNASALPAPGEEYSIRVGRSRSPRGPFVDREGVKLTDGGGYIVYGSHDFVYGPGGQGVLSDYHGRDVLYVFFDFSCFVRSLLTIVFRYYHYVNTSVDPTYADNLKLLGWNYIDYIQGWPVLSYH</sequence>
<evidence type="ECO:0000256" key="2">
    <source>
        <dbReference type="ARBA" id="ARBA00009865"/>
    </source>
</evidence>
<name>A0A3M7G1Z0_HORWE</name>
<evidence type="ECO:0000256" key="6">
    <source>
        <dbReference type="PIRSR" id="PIRSR606710-1"/>
    </source>
</evidence>